<name>A0A7V9AA65_9BACT</name>
<keyword evidence="5" id="KW-1185">Reference proteome</keyword>
<dbReference type="EMBL" id="JACEFB010000001">
    <property type="protein sequence ID" value="MBA2224589.1"/>
    <property type="molecule type" value="Genomic_DNA"/>
</dbReference>
<organism evidence="4 5">
    <name type="scientific">Thermogemmata fonticola</name>
    <dbReference type="NCBI Taxonomy" id="2755323"/>
    <lineage>
        <taxon>Bacteria</taxon>
        <taxon>Pseudomonadati</taxon>
        <taxon>Planctomycetota</taxon>
        <taxon>Planctomycetia</taxon>
        <taxon>Gemmatales</taxon>
        <taxon>Gemmataceae</taxon>
        <taxon>Thermogemmata</taxon>
    </lineage>
</organism>
<proteinExistence type="predicted"/>
<dbReference type="Pfam" id="PF05066">
    <property type="entry name" value="HARE-HTH"/>
    <property type="match status" value="1"/>
</dbReference>
<accession>A0A7V9AA65</accession>
<gene>
    <name evidence="4" type="ORF">H0921_00240</name>
</gene>
<dbReference type="AlphaFoldDB" id="A0A7V9AA65"/>
<dbReference type="Proteomes" id="UP000542342">
    <property type="component" value="Unassembled WGS sequence"/>
</dbReference>
<dbReference type="PROSITE" id="PS51913">
    <property type="entry name" value="HTH_HARE"/>
    <property type="match status" value="1"/>
</dbReference>
<feature type="domain" description="HTH HARE-type" evidence="3">
    <location>
        <begin position="35"/>
        <end position="108"/>
    </location>
</feature>
<evidence type="ECO:0000313" key="5">
    <source>
        <dbReference type="Proteomes" id="UP000542342"/>
    </source>
</evidence>
<keyword evidence="1" id="KW-0804">Transcription</keyword>
<reference evidence="4 5" key="1">
    <citation type="submission" date="2020-07" db="EMBL/GenBank/DDBJ databases">
        <title>Thermogemmata thermophila gen. nov., sp. nov., a novel moderate thermophilic planctomycete from a Kamchatka hot spring.</title>
        <authorList>
            <person name="Elcheninov A.G."/>
            <person name="Podosokorskaya O.A."/>
            <person name="Kovaleva O.L."/>
            <person name="Novikov A."/>
            <person name="Bonch-Osmolovskaya E.A."/>
            <person name="Toshchakov S.V."/>
            <person name="Kublanov I.V."/>
        </authorList>
    </citation>
    <scope>NUCLEOTIDE SEQUENCE [LARGE SCALE GENOMIC DNA]</scope>
    <source>
        <strain evidence="4 5">2918</strain>
    </source>
</reference>
<evidence type="ECO:0000256" key="1">
    <source>
        <dbReference type="ARBA" id="ARBA00023163"/>
    </source>
</evidence>
<dbReference type="GO" id="GO:0006355">
    <property type="term" value="P:regulation of DNA-templated transcription"/>
    <property type="evidence" value="ECO:0007669"/>
    <property type="project" value="InterPro"/>
</dbReference>
<evidence type="ECO:0000259" key="3">
    <source>
        <dbReference type="PROSITE" id="PS51913"/>
    </source>
</evidence>
<dbReference type="InterPro" id="IPR007759">
    <property type="entry name" value="Asxl_HARE-HTH"/>
</dbReference>
<sequence>MSTKKKTTQTEAPKAKATKAAKTTSSDGGAKPKKLSALDAAAQVLAENGQAMTCQEMIEAMAAKGYWTSPAGKTPHATLYAAILREITTKAKGSRFSKTDRGKFALAQ</sequence>
<feature type="region of interest" description="Disordered" evidence="2">
    <location>
        <begin position="1"/>
        <end position="33"/>
    </location>
</feature>
<comment type="caution">
    <text evidence="4">The sequence shown here is derived from an EMBL/GenBank/DDBJ whole genome shotgun (WGS) entry which is preliminary data.</text>
</comment>
<evidence type="ECO:0000256" key="2">
    <source>
        <dbReference type="SAM" id="MobiDB-lite"/>
    </source>
</evidence>
<dbReference type="RefSeq" id="WP_194536030.1">
    <property type="nucleotide sequence ID" value="NZ_JACEFB010000001.1"/>
</dbReference>
<evidence type="ECO:0000313" key="4">
    <source>
        <dbReference type="EMBL" id="MBA2224589.1"/>
    </source>
</evidence>
<protein>
    <submittedName>
        <fullName evidence="4">Winged helix-turn-helix domain-containing protein</fullName>
    </submittedName>
</protein>